<dbReference type="KEGG" id="dka:DKAM_1227"/>
<dbReference type="AlphaFoldDB" id="B8D622"/>
<dbReference type="GO" id="GO:0016757">
    <property type="term" value="F:glycosyltransferase activity"/>
    <property type="evidence" value="ECO:0007669"/>
    <property type="project" value="UniProtKB-KW"/>
</dbReference>
<organism evidence="4 5">
    <name type="scientific">Desulfurococcus amylolyticus (strain DSM 18924 / JCM 16383 / VKM B-2413 / 1221n)</name>
    <name type="common">Desulfurococcus kamchatkensis</name>
    <dbReference type="NCBI Taxonomy" id="490899"/>
    <lineage>
        <taxon>Archaea</taxon>
        <taxon>Thermoproteota</taxon>
        <taxon>Thermoprotei</taxon>
        <taxon>Desulfurococcales</taxon>
        <taxon>Desulfurococcaceae</taxon>
        <taxon>Desulfurococcus</taxon>
    </lineage>
</organism>
<dbReference type="EMBL" id="CP001140">
    <property type="protein sequence ID" value="ACL11553.1"/>
    <property type="molecule type" value="Genomic_DNA"/>
</dbReference>
<dbReference type="Gene3D" id="3.40.50.2020">
    <property type="match status" value="1"/>
</dbReference>
<proteinExistence type="predicted"/>
<keyword evidence="1 4" id="KW-0808">Transferase</keyword>
<evidence type="ECO:0000313" key="5">
    <source>
        <dbReference type="Proteomes" id="UP000006903"/>
    </source>
</evidence>
<dbReference type="CDD" id="cd06223">
    <property type="entry name" value="PRTases_typeI"/>
    <property type="match status" value="1"/>
</dbReference>
<reference evidence="4 5" key="1">
    <citation type="journal article" date="2009" name="J. Bacteriol.">
        <title>Complete genome sequence of the anaerobic, protein-degrading hyperthermophilic crenarchaeon Desulfurococcus kamchatkensis.</title>
        <authorList>
            <person name="Ravin N.V."/>
            <person name="Mardanov A.V."/>
            <person name="Beletsky A.V."/>
            <person name="Kublanov I.V."/>
            <person name="Kolganova T.V."/>
            <person name="Lebedinsky A.V."/>
            <person name="Chernyh N.A."/>
            <person name="Bonch-Osmolovskaya E.A."/>
            <person name="Skryabin K.G."/>
        </authorList>
    </citation>
    <scope>NUCLEOTIDE SEQUENCE [LARGE SCALE GENOMIC DNA]</scope>
    <source>
        <strain evidence="5">DSM 18924 / JCM 16383 / VKM B-2413 / 1221n</strain>
    </source>
</reference>
<dbReference type="GO" id="GO:0006166">
    <property type="term" value="P:purine ribonucleoside salvage"/>
    <property type="evidence" value="ECO:0007669"/>
    <property type="project" value="UniProtKB-KW"/>
</dbReference>
<dbReference type="InterPro" id="IPR050118">
    <property type="entry name" value="Pur/Pyrimidine_PRTase"/>
</dbReference>
<dbReference type="SUPFAM" id="SSF53271">
    <property type="entry name" value="PRTase-like"/>
    <property type="match status" value="1"/>
</dbReference>
<evidence type="ECO:0000259" key="3">
    <source>
        <dbReference type="Pfam" id="PF00156"/>
    </source>
</evidence>
<gene>
    <name evidence="4" type="ordered locus">DKAM_1227</name>
</gene>
<dbReference type="STRING" id="490899.DKAM_1227"/>
<accession>B8D622</accession>
<keyword evidence="4" id="KW-0328">Glycosyltransferase</keyword>
<name>B8D622_DESA1</name>
<feature type="domain" description="Phosphoribosyltransferase" evidence="3">
    <location>
        <begin position="140"/>
        <end position="244"/>
    </location>
</feature>
<dbReference type="Pfam" id="PF00156">
    <property type="entry name" value="Pribosyltran"/>
    <property type="match status" value="1"/>
</dbReference>
<dbReference type="HOGENOM" id="CLU_086256_1_0_2"/>
<evidence type="ECO:0000313" key="4">
    <source>
        <dbReference type="EMBL" id="ACL11553.1"/>
    </source>
</evidence>
<dbReference type="InterPro" id="IPR029057">
    <property type="entry name" value="PRTase-like"/>
</dbReference>
<evidence type="ECO:0000256" key="2">
    <source>
        <dbReference type="ARBA" id="ARBA00022726"/>
    </source>
</evidence>
<dbReference type="RefSeq" id="WP_012608894.1">
    <property type="nucleotide sequence ID" value="NC_011766.1"/>
</dbReference>
<dbReference type="Proteomes" id="UP000006903">
    <property type="component" value="Chromosome"/>
</dbReference>
<sequence>MIRIKGSRVLVVKRPSESEVRAFAEKLMAAHSKSKADRTKMRLMASEVLRLLKPNLSYKDLYEITGIPESVLCRYVRGSIIPGFEQAAFILSKISLSIDLSYLLRDLVEKEKSPIIDLLRVLKDPYVARLLSIILILELTGKEVTKIIATAEAVLPLATMLSLEFNAPIVLIKRKSYPGVQYYSTSFMKSPKDIETLYLDRDLLSRKDKLLILSDVVYSGRTLEAVLELVSKSRAEITDVIVVLGLGEIWRERLEEYNIKVLTVIPFTM</sequence>
<dbReference type="PANTHER" id="PTHR43864:SF1">
    <property type="entry name" value="XANTHINE PHOSPHORIBOSYLTRANSFERASE"/>
    <property type="match status" value="1"/>
</dbReference>
<protein>
    <submittedName>
        <fullName evidence="4">Phosphoribosyltransferase</fullName>
    </submittedName>
</protein>
<dbReference type="PANTHER" id="PTHR43864">
    <property type="entry name" value="HYPOXANTHINE/GUANINE PHOSPHORIBOSYLTRANSFERASE"/>
    <property type="match status" value="1"/>
</dbReference>
<evidence type="ECO:0000256" key="1">
    <source>
        <dbReference type="ARBA" id="ARBA00022679"/>
    </source>
</evidence>
<dbReference type="eggNOG" id="arCOG00031">
    <property type="taxonomic scope" value="Archaea"/>
</dbReference>
<dbReference type="InterPro" id="IPR000836">
    <property type="entry name" value="PRTase_dom"/>
</dbReference>
<keyword evidence="2" id="KW-0660">Purine salvage</keyword>
<dbReference type="GeneID" id="7171299"/>